<protein>
    <submittedName>
        <fullName evidence="2">Predicted Zn-dependent peptidase</fullName>
    </submittedName>
</protein>
<dbReference type="InterPro" id="IPR007863">
    <property type="entry name" value="Peptidase_M16_C"/>
</dbReference>
<dbReference type="Gene3D" id="3.30.830.10">
    <property type="entry name" value="Metalloenzyme, LuxS/M16 peptidase-like"/>
    <property type="match status" value="2"/>
</dbReference>
<reference evidence="3" key="1">
    <citation type="submission" date="2016-11" db="EMBL/GenBank/DDBJ databases">
        <authorList>
            <person name="Varghese N."/>
            <person name="Submissions S."/>
        </authorList>
    </citation>
    <scope>NUCLEOTIDE SEQUENCE [LARGE SCALE GENOMIC DNA]</scope>
    <source>
        <strain evidence="3">USBA-503</strain>
    </source>
</reference>
<evidence type="ECO:0000313" key="3">
    <source>
        <dbReference type="Proteomes" id="UP000184016"/>
    </source>
</evidence>
<dbReference type="EMBL" id="FRAF01000002">
    <property type="protein sequence ID" value="SHJ68092.1"/>
    <property type="molecule type" value="Genomic_DNA"/>
</dbReference>
<name>A0A1M6LAB3_9BACL</name>
<feature type="domain" description="Peptidase M16 C-terminal" evidence="1">
    <location>
        <begin position="247"/>
        <end position="364"/>
    </location>
</feature>
<evidence type="ECO:0000313" key="2">
    <source>
        <dbReference type="EMBL" id="SHJ68092.1"/>
    </source>
</evidence>
<evidence type="ECO:0000259" key="1">
    <source>
        <dbReference type="Pfam" id="PF05193"/>
    </source>
</evidence>
<dbReference type="RefSeq" id="WP_072872893.1">
    <property type="nucleotide sequence ID" value="NZ_FRAF01000002.1"/>
</dbReference>
<proteinExistence type="predicted"/>
<dbReference type="Pfam" id="PF05193">
    <property type="entry name" value="Peptidase_M16_C"/>
    <property type="match status" value="1"/>
</dbReference>
<keyword evidence="3" id="KW-1185">Reference proteome</keyword>
<sequence>MPTVQHFGDKRLRMHALHTEKFYTRHYSIKLTIPLDAKFITSTAVLPYLWLEGSKSYPSARKIMQLIDSLYGTVLHSSVSKRGGLQVVEISAAMPYIHGNQENRAAMNQLEKLLMELLMAPATNEDGSFLSTHVSKVIELQKNRIRNLHDDKTTYAFEQAMERASRPLPASLPRLGYLDELENDMAPLLYTAYRRLLENAKIDIYVSGKLYQVEDMWIDFQQKLESQLSMTNFLNPLVEPIQKSHMENRAELRDIEYQRVNQAKLNLVYCSGIGYAHPLYPAALVMNGILGKFPHSKLFVEVREKRSLAYYASSQYDSMTGFVVLYAGVQPGKVGEARLVMEEQVEAIQKGKISDQEIQFTKSGLLNQYKQLEDQPASWTEIDFNGQLTGQKLTMEDLQKKISDVTVEDIKKVAEHLVFQQEFLLTARREQV</sequence>
<dbReference type="OrthoDB" id="9762085at2"/>
<dbReference type="Proteomes" id="UP000184016">
    <property type="component" value="Unassembled WGS sequence"/>
</dbReference>
<gene>
    <name evidence="2" type="ORF">SAMN05443507_102145</name>
</gene>
<dbReference type="GO" id="GO:0046872">
    <property type="term" value="F:metal ion binding"/>
    <property type="evidence" value="ECO:0007669"/>
    <property type="project" value="InterPro"/>
</dbReference>
<organism evidence="2 3">
    <name type="scientific">Alicyclobacillus tolerans</name>
    <dbReference type="NCBI Taxonomy" id="90970"/>
    <lineage>
        <taxon>Bacteria</taxon>
        <taxon>Bacillati</taxon>
        <taxon>Bacillota</taxon>
        <taxon>Bacilli</taxon>
        <taxon>Bacillales</taxon>
        <taxon>Alicyclobacillaceae</taxon>
        <taxon>Alicyclobacillus</taxon>
    </lineage>
</organism>
<dbReference type="SUPFAM" id="SSF63411">
    <property type="entry name" value="LuxS/MPP-like metallohydrolase"/>
    <property type="match status" value="2"/>
</dbReference>
<dbReference type="AlphaFoldDB" id="A0A1M6LAB3"/>
<dbReference type="STRING" id="1830138.SAMN05443507_102145"/>
<dbReference type="InterPro" id="IPR011249">
    <property type="entry name" value="Metalloenz_LuxS/M16"/>
</dbReference>
<dbReference type="NCBIfam" id="NF047422">
    <property type="entry name" value="YfmF_fam"/>
    <property type="match status" value="1"/>
</dbReference>
<accession>A0A1M6LAB3</accession>